<feature type="transmembrane region" description="Helical" evidence="1">
    <location>
        <begin position="48"/>
        <end position="75"/>
    </location>
</feature>
<comment type="caution">
    <text evidence="2">The sequence shown here is derived from an EMBL/GenBank/DDBJ whole genome shotgun (WGS) entry which is preliminary data.</text>
</comment>
<feature type="transmembrane region" description="Helical" evidence="1">
    <location>
        <begin position="130"/>
        <end position="150"/>
    </location>
</feature>
<feature type="transmembrane region" description="Helical" evidence="1">
    <location>
        <begin position="162"/>
        <end position="185"/>
    </location>
</feature>
<keyword evidence="3" id="KW-1185">Reference proteome</keyword>
<gene>
    <name evidence="2" type="ORF">J2S42_003701</name>
</gene>
<dbReference type="Pfam" id="PF12730">
    <property type="entry name" value="ABC2_membrane_4"/>
    <property type="match status" value="1"/>
</dbReference>
<dbReference type="RefSeq" id="WP_307240801.1">
    <property type="nucleotide sequence ID" value="NZ_JAUSUZ010000001.1"/>
</dbReference>
<reference evidence="2 3" key="1">
    <citation type="submission" date="2023-07" db="EMBL/GenBank/DDBJ databases">
        <title>Sequencing the genomes of 1000 actinobacteria strains.</title>
        <authorList>
            <person name="Klenk H.-P."/>
        </authorList>
    </citation>
    <scope>NUCLEOTIDE SEQUENCE [LARGE SCALE GENOMIC DNA]</scope>
    <source>
        <strain evidence="2 3">DSM 44709</strain>
    </source>
</reference>
<evidence type="ECO:0000313" key="2">
    <source>
        <dbReference type="EMBL" id="MDQ0367032.1"/>
    </source>
</evidence>
<sequence>MLFNPTIAWMTARGLFGRRRFLLLFPLPLLLVALAVFARVTGINNGDWGPLVINGLGIAVLLPVTALIVGTGVLGSEIDDGTIVHILTKPLSRAEIVWAKFLVASGVTALTAAIPLYVAGVLVQDFRFGLALAGAVAIGAVIYSAVFVLLSLLSRRPVLVGLLYVLIWEGLLGNLVSGTRVLSIGQYTVTYADRFLPTEYLTGNVSLPVTIVMSVIVTALCLAYAVFRLRSFTASSETS</sequence>
<proteinExistence type="predicted"/>
<keyword evidence="1" id="KW-0472">Membrane</keyword>
<organism evidence="2 3">
    <name type="scientific">Catenuloplanes indicus</name>
    <dbReference type="NCBI Taxonomy" id="137267"/>
    <lineage>
        <taxon>Bacteria</taxon>
        <taxon>Bacillati</taxon>
        <taxon>Actinomycetota</taxon>
        <taxon>Actinomycetes</taxon>
        <taxon>Micromonosporales</taxon>
        <taxon>Micromonosporaceae</taxon>
        <taxon>Catenuloplanes</taxon>
    </lineage>
</organism>
<accession>A0AAE3W0I6</accession>
<feature type="transmembrane region" description="Helical" evidence="1">
    <location>
        <begin position="205"/>
        <end position="227"/>
    </location>
</feature>
<protein>
    <submittedName>
        <fullName evidence="2">ABC-2 type transport system permease protein</fullName>
    </submittedName>
</protein>
<evidence type="ECO:0000256" key="1">
    <source>
        <dbReference type="SAM" id="Phobius"/>
    </source>
</evidence>
<dbReference type="EMBL" id="JAUSUZ010000001">
    <property type="protein sequence ID" value="MDQ0367032.1"/>
    <property type="molecule type" value="Genomic_DNA"/>
</dbReference>
<dbReference type="Proteomes" id="UP001240236">
    <property type="component" value="Unassembled WGS sequence"/>
</dbReference>
<evidence type="ECO:0000313" key="3">
    <source>
        <dbReference type="Proteomes" id="UP001240236"/>
    </source>
</evidence>
<keyword evidence="1" id="KW-0812">Transmembrane</keyword>
<feature type="transmembrane region" description="Helical" evidence="1">
    <location>
        <begin position="96"/>
        <end position="118"/>
    </location>
</feature>
<keyword evidence="1" id="KW-1133">Transmembrane helix</keyword>
<name>A0AAE3W0I6_9ACTN</name>
<dbReference type="AlphaFoldDB" id="A0AAE3W0I6"/>